<name>A0A8T1VZ86_9STRA</name>
<feature type="region of interest" description="Disordered" evidence="1">
    <location>
        <begin position="66"/>
        <end position="101"/>
    </location>
</feature>
<dbReference type="InterPro" id="IPR056866">
    <property type="entry name" value="Znf_WRKY19"/>
</dbReference>
<evidence type="ECO:0000259" key="2">
    <source>
        <dbReference type="Pfam" id="PF24906"/>
    </source>
</evidence>
<organism evidence="3 4">
    <name type="scientific">Phytophthora pseudosyringae</name>
    <dbReference type="NCBI Taxonomy" id="221518"/>
    <lineage>
        <taxon>Eukaryota</taxon>
        <taxon>Sar</taxon>
        <taxon>Stramenopiles</taxon>
        <taxon>Oomycota</taxon>
        <taxon>Peronosporomycetes</taxon>
        <taxon>Peronosporales</taxon>
        <taxon>Peronosporaceae</taxon>
        <taxon>Phytophthora</taxon>
    </lineage>
</organism>
<dbReference type="OrthoDB" id="114530at2759"/>
<protein>
    <recommendedName>
        <fullName evidence="2">WRKY19-like zinc finger domain-containing protein</fullName>
    </recommendedName>
</protein>
<evidence type="ECO:0000313" key="4">
    <source>
        <dbReference type="Proteomes" id="UP000694044"/>
    </source>
</evidence>
<dbReference type="PANTHER" id="PTHR31827">
    <property type="entry name" value="EMB|CAB89363.1"/>
    <property type="match status" value="1"/>
</dbReference>
<evidence type="ECO:0000256" key="1">
    <source>
        <dbReference type="SAM" id="MobiDB-lite"/>
    </source>
</evidence>
<keyword evidence="4" id="KW-1185">Reference proteome</keyword>
<comment type="caution">
    <text evidence="3">The sequence shown here is derived from an EMBL/GenBank/DDBJ whole genome shotgun (WGS) entry which is preliminary data.</text>
</comment>
<dbReference type="AlphaFoldDB" id="A0A8T1VZ86"/>
<dbReference type="EMBL" id="JAGDFM010000126">
    <property type="protein sequence ID" value="KAG7385223.1"/>
    <property type="molecule type" value="Genomic_DNA"/>
</dbReference>
<feature type="compositionally biased region" description="Basic and acidic residues" evidence="1">
    <location>
        <begin position="89"/>
        <end position="98"/>
    </location>
</feature>
<sequence>MNVLTVKDQAGEQLHPRYLMGQFPTASMRTRSNSAARCRPGSFCQRTASSQMETSSKASVAFSSENVRVTGQEPSIREAVGPVPSSSGKSKDARPANKEKRRARECKVQGCESYIINKRLVLSSRGDWVKCQMESCDRRGKSRGLCWSHGGGTKCSHSDCNKVAVSNGLCWAHGGGKRCVFKGCRKAAYERNNNYCSHHIAKLQQDSS</sequence>
<evidence type="ECO:0000313" key="3">
    <source>
        <dbReference type="EMBL" id="KAG7385223.1"/>
    </source>
</evidence>
<feature type="domain" description="WRKY19-like zinc finger" evidence="2">
    <location>
        <begin position="152"/>
        <end position="175"/>
    </location>
</feature>
<proteinExistence type="predicted"/>
<accession>A0A8T1VZ86</accession>
<dbReference type="PANTHER" id="PTHR31827:SF1">
    <property type="entry name" value="EMB|CAB89363.1"/>
    <property type="match status" value="1"/>
</dbReference>
<gene>
    <name evidence="3" type="ORF">PHYPSEUDO_001692</name>
</gene>
<dbReference type="Pfam" id="PF24906">
    <property type="entry name" value="Zf_WRKY19"/>
    <property type="match status" value="2"/>
</dbReference>
<reference evidence="3" key="1">
    <citation type="submission" date="2021-02" db="EMBL/GenBank/DDBJ databases">
        <authorList>
            <person name="Palmer J.M."/>
        </authorList>
    </citation>
    <scope>NUCLEOTIDE SEQUENCE</scope>
    <source>
        <strain evidence="3">SCRP734</strain>
    </source>
</reference>
<dbReference type="Proteomes" id="UP000694044">
    <property type="component" value="Unassembled WGS sequence"/>
</dbReference>
<feature type="domain" description="WRKY19-like zinc finger" evidence="2">
    <location>
        <begin position="130"/>
        <end position="151"/>
    </location>
</feature>